<sequence>MLQEEILLDEFQDRISSFLESFGFESLKPIQKVAFSPIYNNFDTLIECQTGGGKTLAYLLPLLIRQQSEESKEAIHVLLPTYELVDQISNVLKRLNVKNNIYAGSVQQNVNSNITLFTVGCYNKYFISNEKNKEQNILVIDEADRVLAQQPLIFTYDQVILVSATLSNNSIEAYLNRMMDKRVHDKMKTTKKYQILEYYTFEKPSEEITTFYKVSHFSKLKIKKYVISPKLYNLVLLLKKNRHKRSIIFCNTINTVNYLHKILEKLNLTVQKLHGKVAARKKLKNQIKSNAILITSGVMNRGYDFKAVRLIIEFEKGTEIETTHRIGRTGRDTSGTFIGLYRKIGLKKLVFNGKKFTKVANEECKENSENNQPDKKRPKPE</sequence>
<feature type="domain" description="Helicase C-terminal" evidence="7">
    <location>
        <begin position="230"/>
        <end position="372"/>
    </location>
</feature>
<dbReference type="PROSITE" id="PS51194">
    <property type="entry name" value="HELICASE_CTER"/>
    <property type="match status" value="1"/>
</dbReference>
<dbReference type="GO" id="GO:0003723">
    <property type="term" value="F:RNA binding"/>
    <property type="evidence" value="ECO:0007669"/>
    <property type="project" value="UniProtKB-UniRule"/>
</dbReference>
<accession>A0A0R0LZ98</accession>
<dbReference type="OrthoDB" id="10256233at2759"/>
<evidence type="ECO:0000259" key="6">
    <source>
        <dbReference type="PROSITE" id="PS51192"/>
    </source>
</evidence>
<evidence type="ECO:0000256" key="1">
    <source>
        <dbReference type="ARBA" id="ARBA00022741"/>
    </source>
</evidence>
<dbReference type="InterPro" id="IPR001650">
    <property type="entry name" value="Helicase_C-like"/>
</dbReference>
<comment type="similarity">
    <text evidence="5">Belongs to the DEAD box helicase family.</text>
</comment>
<dbReference type="SMART" id="SM00487">
    <property type="entry name" value="DEXDc"/>
    <property type="match status" value="1"/>
</dbReference>
<protein>
    <recommendedName>
        <fullName evidence="5">ATP-dependent RNA helicase</fullName>
        <ecNumber evidence="5">3.6.4.13</ecNumber>
    </recommendedName>
</protein>
<feature type="domain" description="Helicase ATP-binding" evidence="6">
    <location>
        <begin position="35"/>
        <end position="184"/>
    </location>
</feature>
<comment type="domain">
    <text evidence="5">The Q motif is unique to and characteristic of the DEAD box family of RNA helicases and controls ATP binding and hydrolysis.</text>
</comment>
<dbReference type="GO" id="GO:0016787">
    <property type="term" value="F:hydrolase activity"/>
    <property type="evidence" value="ECO:0007669"/>
    <property type="project" value="UniProtKB-KW"/>
</dbReference>
<dbReference type="EC" id="3.6.4.13" evidence="5"/>
<comment type="caution">
    <text evidence="8">The sequence shown here is derived from an EMBL/GenBank/DDBJ whole genome shotgun (WGS) entry which is preliminary data.</text>
</comment>
<dbReference type="InterPro" id="IPR027417">
    <property type="entry name" value="P-loop_NTPase"/>
</dbReference>
<evidence type="ECO:0000313" key="8">
    <source>
        <dbReference type="EMBL" id="KRH93221.1"/>
    </source>
</evidence>
<keyword evidence="5 8" id="KW-0347">Helicase</keyword>
<comment type="function">
    <text evidence="5">RNA helicase.</text>
</comment>
<feature type="non-terminal residue" evidence="8">
    <location>
        <position position="381"/>
    </location>
</feature>
<dbReference type="SMART" id="SM00490">
    <property type="entry name" value="HELICc"/>
    <property type="match status" value="1"/>
</dbReference>
<dbReference type="Pfam" id="PF00270">
    <property type="entry name" value="DEAD"/>
    <property type="match status" value="1"/>
</dbReference>
<keyword evidence="2 5" id="KW-0378">Hydrolase</keyword>
<dbReference type="InterPro" id="IPR011545">
    <property type="entry name" value="DEAD/DEAH_box_helicase_dom"/>
</dbReference>
<dbReference type="InterPro" id="IPR014001">
    <property type="entry name" value="Helicase_ATP-bd"/>
</dbReference>
<evidence type="ECO:0000256" key="3">
    <source>
        <dbReference type="ARBA" id="ARBA00022840"/>
    </source>
</evidence>
<gene>
    <name evidence="8" type="ORF">M153_12880001890</name>
</gene>
<proteinExistence type="inferred from homology"/>
<dbReference type="Proteomes" id="UP000051530">
    <property type="component" value="Unassembled WGS sequence"/>
</dbReference>
<dbReference type="GO" id="GO:0003724">
    <property type="term" value="F:RNA helicase activity"/>
    <property type="evidence" value="ECO:0007669"/>
    <property type="project" value="UniProtKB-EC"/>
</dbReference>
<dbReference type="SUPFAM" id="SSF52540">
    <property type="entry name" value="P-loop containing nucleoside triphosphate hydrolases"/>
    <property type="match status" value="1"/>
</dbReference>
<dbReference type="PANTHER" id="PTHR24031">
    <property type="entry name" value="RNA HELICASE"/>
    <property type="match status" value="1"/>
</dbReference>
<evidence type="ECO:0000259" key="7">
    <source>
        <dbReference type="PROSITE" id="PS51194"/>
    </source>
</evidence>
<dbReference type="Gene3D" id="3.40.50.300">
    <property type="entry name" value="P-loop containing nucleotide triphosphate hydrolases"/>
    <property type="match status" value="2"/>
</dbReference>
<comment type="catalytic activity">
    <reaction evidence="5">
        <text>ATP + H2O = ADP + phosphate + H(+)</text>
        <dbReference type="Rhea" id="RHEA:13065"/>
        <dbReference type="ChEBI" id="CHEBI:15377"/>
        <dbReference type="ChEBI" id="CHEBI:15378"/>
        <dbReference type="ChEBI" id="CHEBI:30616"/>
        <dbReference type="ChEBI" id="CHEBI:43474"/>
        <dbReference type="ChEBI" id="CHEBI:456216"/>
        <dbReference type="EC" id="3.6.4.13"/>
    </reaction>
</comment>
<keyword evidence="4 5" id="KW-0694">RNA-binding</keyword>
<evidence type="ECO:0000256" key="5">
    <source>
        <dbReference type="RuleBase" id="RU365068"/>
    </source>
</evidence>
<evidence type="ECO:0000256" key="4">
    <source>
        <dbReference type="ARBA" id="ARBA00022884"/>
    </source>
</evidence>
<organism evidence="8 9">
    <name type="scientific">Pseudoloma neurophilia</name>
    <dbReference type="NCBI Taxonomy" id="146866"/>
    <lineage>
        <taxon>Eukaryota</taxon>
        <taxon>Fungi</taxon>
        <taxon>Fungi incertae sedis</taxon>
        <taxon>Microsporidia</taxon>
        <taxon>Pseudoloma</taxon>
    </lineage>
</organism>
<dbReference type="GO" id="GO:0005524">
    <property type="term" value="F:ATP binding"/>
    <property type="evidence" value="ECO:0007669"/>
    <property type="project" value="UniProtKB-UniRule"/>
</dbReference>
<keyword evidence="1 5" id="KW-0547">Nucleotide-binding</keyword>
<dbReference type="Pfam" id="PF00271">
    <property type="entry name" value="Helicase_C"/>
    <property type="match status" value="1"/>
</dbReference>
<keyword evidence="3 5" id="KW-0067">ATP-binding</keyword>
<evidence type="ECO:0000313" key="9">
    <source>
        <dbReference type="Proteomes" id="UP000051530"/>
    </source>
</evidence>
<dbReference type="EMBL" id="LGUB01000430">
    <property type="protein sequence ID" value="KRH93221.1"/>
    <property type="molecule type" value="Genomic_DNA"/>
</dbReference>
<dbReference type="PROSITE" id="PS51192">
    <property type="entry name" value="HELICASE_ATP_BIND_1"/>
    <property type="match status" value="1"/>
</dbReference>
<evidence type="ECO:0000256" key="2">
    <source>
        <dbReference type="ARBA" id="ARBA00022801"/>
    </source>
</evidence>
<dbReference type="VEuPathDB" id="MicrosporidiaDB:M153_12880001890"/>
<reference evidence="8 9" key="1">
    <citation type="submission" date="2015-07" db="EMBL/GenBank/DDBJ databases">
        <title>The genome of Pseudoloma neurophilia, a relevant intracellular parasite of the zebrafish.</title>
        <authorList>
            <person name="Ndikumana S."/>
            <person name="Pelin A."/>
            <person name="Sanders J."/>
            <person name="Corradi N."/>
        </authorList>
    </citation>
    <scope>NUCLEOTIDE SEQUENCE [LARGE SCALE GENOMIC DNA]</scope>
    <source>
        <strain evidence="8 9">MK1</strain>
    </source>
</reference>
<name>A0A0R0LZ98_9MICR</name>
<keyword evidence="9" id="KW-1185">Reference proteome</keyword>
<dbReference type="AlphaFoldDB" id="A0A0R0LZ98"/>